<dbReference type="SUPFAM" id="SSF53756">
    <property type="entry name" value="UDP-Glycosyltransferase/glycogen phosphorylase"/>
    <property type="match status" value="1"/>
</dbReference>
<dbReference type="InterPro" id="IPR051199">
    <property type="entry name" value="LPS_LOS_Heptosyltrfase"/>
</dbReference>
<evidence type="ECO:0000313" key="3">
    <source>
        <dbReference type="EMBL" id="ADU62552.1"/>
    </source>
</evidence>
<dbReference type="GO" id="GO:0009244">
    <property type="term" value="P:lipopolysaccharide core region biosynthetic process"/>
    <property type="evidence" value="ECO:0007669"/>
    <property type="project" value="TreeGrafter"/>
</dbReference>
<keyword evidence="4" id="KW-1185">Reference proteome</keyword>
<accession>E6VWQ1</accession>
<reference evidence="4" key="1">
    <citation type="submission" date="2010-12" db="EMBL/GenBank/DDBJ databases">
        <title>Complete sequence of Desulfovibrio aespoeensis Aspo-2.</title>
        <authorList>
            <consortium name="US DOE Joint Genome Institute"/>
            <person name="Lucas S."/>
            <person name="Copeland A."/>
            <person name="Lapidus A."/>
            <person name="Cheng J.-F."/>
            <person name="Goodwin L."/>
            <person name="Pitluck S."/>
            <person name="Chertkov O."/>
            <person name="Misra M."/>
            <person name="Detter J.C."/>
            <person name="Han C."/>
            <person name="Tapia R."/>
            <person name="Land M."/>
            <person name="Hauser L."/>
            <person name="Kyrpides N."/>
            <person name="Ivanova N."/>
            <person name="Ovchinnikova G."/>
            <person name="Pedersen K."/>
            <person name="Jagevall S."/>
            <person name="Hazen T."/>
            <person name="Woyke T."/>
        </authorList>
    </citation>
    <scope>NUCLEOTIDE SEQUENCE [LARGE SCALE GENOMIC DNA]</scope>
    <source>
        <strain evidence="4">ATCC 700646 / DSM 10631 / Aspo-2</strain>
    </source>
</reference>
<organism evidence="3 4">
    <name type="scientific">Pseudodesulfovibrio aespoeensis (strain ATCC 700646 / DSM 10631 / Aspo-2)</name>
    <name type="common">Desulfovibrio aespoeensis</name>
    <dbReference type="NCBI Taxonomy" id="643562"/>
    <lineage>
        <taxon>Bacteria</taxon>
        <taxon>Pseudomonadati</taxon>
        <taxon>Thermodesulfobacteriota</taxon>
        <taxon>Desulfovibrionia</taxon>
        <taxon>Desulfovibrionales</taxon>
        <taxon>Desulfovibrionaceae</taxon>
    </lineage>
</organism>
<sequence length="421" mass="46218">MKHHLVIQLARFGDLIQTKRLLATLCARPDSRVHLCLDRSLEPLARLVFPDVVLHPVTAHGTGLNGHEAVRAMLTDNRRAFAGLRAVSFERVYNLNFSGLNFRLAALFDPDTVEGYAWQDGQELISLWPSMAMRWSDQRRFSINLVDFWAGYCPDMLAPERVNPSAQSKGNGLGVVLAGRESRRSLPVEILARMVATTAQARKAPHVHLLGGAGEHGAGQAVMKLLPPAVQARTRNLAGATNWADLVEIVGSLDLLLTPDTGTMHLAAHLGTPVHAFFLSSAWCFETGPYGAGHTVHQAVAPCLPCLETRPCDNGVACLGAFADPGYQRFMTTRKAEHMPSGMIAYESRFDALGQTFHPVAGMDPDSEQRARFRQFILAHLSGDPDSIVEKMTDMDALLAQRIYRERDWITRDPSGSITGP</sequence>
<dbReference type="PANTHER" id="PTHR30160">
    <property type="entry name" value="TETRAACYLDISACCHARIDE 4'-KINASE-RELATED"/>
    <property type="match status" value="1"/>
</dbReference>
<dbReference type="AlphaFoldDB" id="E6VWQ1"/>
<dbReference type="RefSeq" id="WP_013514479.1">
    <property type="nucleotide sequence ID" value="NC_014844.1"/>
</dbReference>
<keyword evidence="2 3" id="KW-0808">Transferase</keyword>
<evidence type="ECO:0000256" key="2">
    <source>
        <dbReference type="ARBA" id="ARBA00022679"/>
    </source>
</evidence>
<dbReference type="KEGG" id="das:Daes_1538"/>
<dbReference type="STRING" id="643562.Daes_1538"/>
<gene>
    <name evidence="3" type="ordered locus">Daes_1538</name>
</gene>
<dbReference type="eggNOG" id="COG0859">
    <property type="taxonomic scope" value="Bacteria"/>
</dbReference>
<dbReference type="CDD" id="cd03789">
    <property type="entry name" value="GT9_LPS_heptosyltransferase"/>
    <property type="match status" value="1"/>
</dbReference>
<protein>
    <submittedName>
        <fullName evidence="3">Glycosyl transferase family 9</fullName>
    </submittedName>
</protein>
<dbReference type="EMBL" id="CP002431">
    <property type="protein sequence ID" value="ADU62552.1"/>
    <property type="molecule type" value="Genomic_DNA"/>
</dbReference>
<keyword evidence="1" id="KW-0328">Glycosyltransferase</keyword>
<name>E6VWQ1_PSEA9</name>
<dbReference type="Gene3D" id="3.40.50.2000">
    <property type="entry name" value="Glycogen Phosphorylase B"/>
    <property type="match status" value="1"/>
</dbReference>
<reference evidence="3 4" key="2">
    <citation type="journal article" date="2014" name="Genome Announc.">
        <title>Complete Genome Sequence of the Subsurface, Mesophilic Sulfate-Reducing Bacterium Desulfovibrio aespoeensis Aspo-2.</title>
        <authorList>
            <person name="Pedersen K."/>
            <person name="Bengtsson A."/>
            <person name="Edlund J."/>
            <person name="Rabe L."/>
            <person name="Hazen T."/>
            <person name="Chakraborty R."/>
            <person name="Goodwin L."/>
            <person name="Shapiro N."/>
        </authorList>
    </citation>
    <scope>NUCLEOTIDE SEQUENCE [LARGE SCALE GENOMIC DNA]</scope>
    <source>
        <strain evidence="4">ATCC 700646 / DSM 10631 / Aspo-2</strain>
    </source>
</reference>
<evidence type="ECO:0000313" key="4">
    <source>
        <dbReference type="Proteomes" id="UP000002191"/>
    </source>
</evidence>
<proteinExistence type="predicted"/>
<dbReference type="GO" id="GO:0008713">
    <property type="term" value="F:ADP-heptose-lipopolysaccharide heptosyltransferase activity"/>
    <property type="evidence" value="ECO:0007669"/>
    <property type="project" value="TreeGrafter"/>
</dbReference>
<dbReference type="OrthoDB" id="5506840at2"/>
<dbReference type="Proteomes" id="UP000002191">
    <property type="component" value="Chromosome"/>
</dbReference>
<dbReference type="Pfam" id="PF01075">
    <property type="entry name" value="Glyco_transf_9"/>
    <property type="match status" value="1"/>
</dbReference>
<evidence type="ECO:0000256" key="1">
    <source>
        <dbReference type="ARBA" id="ARBA00022676"/>
    </source>
</evidence>
<dbReference type="GO" id="GO:0005829">
    <property type="term" value="C:cytosol"/>
    <property type="evidence" value="ECO:0007669"/>
    <property type="project" value="TreeGrafter"/>
</dbReference>
<dbReference type="PANTHER" id="PTHR30160:SF7">
    <property type="entry name" value="ADP-HEPTOSE--LPS HEPTOSYLTRANSFERASE 2"/>
    <property type="match status" value="1"/>
</dbReference>
<dbReference type="HOGENOM" id="CLU_638930_0_0_7"/>
<dbReference type="InterPro" id="IPR002201">
    <property type="entry name" value="Glyco_trans_9"/>
</dbReference>